<name>A0A3M3WIR9_PSEMA</name>
<sequence length="171" mass="19376">MSTRPEFSREVSPMNAIDLLKADHERVKALLTQLSESTERGVKKRTELLAKLEAEISLHTKLEEEILYPAFRKAGGKEQDIMYHEAKEEHRTVDALVLPDLKQTEPSTTEFSGRVKVVKELLEHHIEEEETDMFPQAKKLLGKALLEELGAEMEAMKAAHKKSQSTKPMAA</sequence>
<reference evidence="2 3" key="1">
    <citation type="submission" date="2018-08" db="EMBL/GenBank/DDBJ databases">
        <title>Recombination of ecologically and evolutionarily significant loci maintains genetic cohesion in the Pseudomonas syringae species complex.</title>
        <authorList>
            <person name="Dillon M."/>
            <person name="Thakur S."/>
            <person name="Almeida R.N.D."/>
            <person name="Weir B.S."/>
            <person name="Guttman D.S."/>
        </authorList>
    </citation>
    <scope>NUCLEOTIDE SEQUENCE [LARGE SCALE GENOMIC DNA]</scope>
    <source>
        <strain evidence="2 3">ICMP 3555</strain>
    </source>
</reference>
<proteinExistence type="predicted"/>
<gene>
    <name evidence="2" type="ORF">ALQ29_00241</name>
</gene>
<dbReference type="PANTHER" id="PTHR35585">
    <property type="entry name" value="HHE DOMAIN PROTEIN (AFU_ORTHOLOGUE AFUA_4G00730)"/>
    <property type="match status" value="1"/>
</dbReference>
<evidence type="ECO:0000313" key="2">
    <source>
        <dbReference type="EMBL" id="RMP13696.1"/>
    </source>
</evidence>
<protein>
    <recommendedName>
        <fullName evidence="1">Hemerythrin-like domain-containing protein</fullName>
    </recommendedName>
</protein>
<accession>A0A3M3WIR9</accession>
<dbReference type="Pfam" id="PF01814">
    <property type="entry name" value="Hemerythrin"/>
    <property type="match status" value="1"/>
</dbReference>
<dbReference type="InterPro" id="IPR012312">
    <property type="entry name" value="Hemerythrin-like"/>
</dbReference>
<comment type="caution">
    <text evidence="2">The sequence shown here is derived from an EMBL/GenBank/DDBJ whole genome shotgun (WGS) entry which is preliminary data.</text>
</comment>
<evidence type="ECO:0000259" key="1">
    <source>
        <dbReference type="Pfam" id="PF01814"/>
    </source>
</evidence>
<keyword evidence="3" id="KW-1185">Reference proteome</keyword>
<organism evidence="2 3">
    <name type="scientific">Pseudomonas marginalis pv. marginalis</name>
    <dbReference type="NCBI Taxonomy" id="97473"/>
    <lineage>
        <taxon>Bacteria</taxon>
        <taxon>Pseudomonadati</taxon>
        <taxon>Pseudomonadota</taxon>
        <taxon>Gammaproteobacteria</taxon>
        <taxon>Pseudomonadales</taxon>
        <taxon>Pseudomonadaceae</taxon>
        <taxon>Pseudomonas</taxon>
    </lineage>
</organism>
<dbReference type="AlphaFoldDB" id="A0A3M3WIR9"/>
<dbReference type="Gene3D" id="1.20.120.520">
    <property type="entry name" value="nmb1532 protein domain like"/>
    <property type="match status" value="1"/>
</dbReference>
<dbReference type="EMBL" id="RBQF01000055">
    <property type="protein sequence ID" value="RMP13696.1"/>
    <property type="molecule type" value="Genomic_DNA"/>
</dbReference>
<evidence type="ECO:0000313" key="3">
    <source>
        <dbReference type="Proteomes" id="UP000276587"/>
    </source>
</evidence>
<dbReference type="PANTHER" id="PTHR35585:SF1">
    <property type="entry name" value="HHE DOMAIN PROTEIN (AFU_ORTHOLOGUE AFUA_4G00730)"/>
    <property type="match status" value="1"/>
</dbReference>
<dbReference type="Proteomes" id="UP000276587">
    <property type="component" value="Unassembled WGS sequence"/>
</dbReference>
<feature type="domain" description="Hemerythrin-like" evidence="1">
    <location>
        <begin position="16"/>
        <end position="137"/>
    </location>
</feature>